<dbReference type="AlphaFoldDB" id="A0A915DP78"/>
<accession>A0A915DP78</accession>
<dbReference type="Proteomes" id="UP000887574">
    <property type="component" value="Unplaced"/>
</dbReference>
<evidence type="ECO:0000313" key="2">
    <source>
        <dbReference type="WBParaSite" id="jg21503"/>
    </source>
</evidence>
<dbReference type="WBParaSite" id="jg21503">
    <property type="protein sequence ID" value="jg21503"/>
    <property type="gene ID" value="jg21503"/>
</dbReference>
<name>A0A915DP78_9BILA</name>
<protein>
    <submittedName>
        <fullName evidence="2">Uncharacterized protein</fullName>
    </submittedName>
</protein>
<evidence type="ECO:0000313" key="1">
    <source>
        <dbReference type="Proteomes" id="UP000887574"/>
    </source>
</evidence>
<organism evidence="1 2">
    <name type="scientific">Ditylenchus dipsaci</name>
    <dbReference type="NCBI Taxonomy" id="166011"/>
    <lineage>
        <taxon>Eukaryota</taxon>
        <taxon>Metazoa</taxon>
        <taxon>Ecdysozoa</taxon>
        <taxon>Nematoda</taxon>
        <taxon>Chromadorea</taxon>
        <taxon>Rhabditida</taxon>
        <taxon>Tylenchina</taxon>
        <taxon>Tylenchomorpha</taxon>
        <taxon>Sphaerularioidea</taxon>
        <taxon>Anguinidae</taxon>
        <taxon>Anguininae</taxon>
        <taxon>Ditylenchus</taxon>
    </lineage>
</organism>
<sequence>MQLDGNTAHDPQLSCCFVAFRRRQAILPYWSGYFIARGQVELRRFMMLFRDGSSPFVRAKLMIADGAPPITSGKFYP</sequence>
<keyword evidence="1" id="KW-1185">Reference proteome</keyword>
<proteinExistence type="predicted"/>
<reference evidence="2" key="1">
    <citation type="submission" date="2022-11" db="UniProtKB">
        <authorList>
            <consortium name="WormBaseParasite"/>
        </authorList>
    </citation>
    <scope>IDENTIFICATION</scope>
</reference>